<keyword evidence="1" id="KW-0812">Transmembrane</keyword>
<keyword evidence="1" id="KW-0472">Membrane</keyword>
<proteinExistence type="predicted"/>
<dbReference type="Proteomes" id="UP001569904">
    <property type="component" value="Unassembled WGS sequence"/>
</dbReference>
<name>A0ABV4QNU2_9ACTN</name>
<organism evidence="3 4">
    <name type="scientific">Actinomadura chokoriensis</name>
    <dbReference type="NCBI Taxonomy" id="454156"/>
    <lineage>
        <taxon>Bacteria</taxon>
        <taxon>Bacillati</taxon>
        <taxon>Actinomycetota</taxon>
        <taxon>Actinomycetes</taxon>
        <taxon>Streptosporangiales</taxon>
        <taxon>Thermomonosporaceae</taxon>
        <taxon>Actinomadura</taxon>
    </lineage>
</organism>
<evidence type="ECO:0000256" key="1">
    <source>
        <dbReference type="SAM" id="Phobius"/>
    </source>
</evidence>
<keyword evidence="1" id="KW-1133">Transmembrane helix</keyword>
<feature type="domain" description="TadE-like" evidence="2">
    <location>
        <begin position="19"/>
        <end position="61"/>
    </location>
</feature>
<evidence type="ECO:0000313" key="4">
    <source>
        <dbReference type="Proteomes" id="UP001569904"/>
    </source>
</evidence>
<gene>
    <name evidence="3" type="ORF">SM436_01090</name>
</gene>
<comment type="caution">
    <text evidence="3">The sequence shown here is derived from an EMBL/GenBank/DDBJ whole genome shotgun (WGS) entry which is preliminary data.</text>
</comment>
<dbReference type="Pfam" id="PF07811">
    <property type="entry name" value="TadE"/>
    <property type="match status" value="1"/>
</dbReference>
<sequence length="132" mass="14082">MGERSRAGHRAGRPAADAGAAAVEFAAVLPLVLMIIFLAFQAYMASTTVERVENAARTGAREASKRMDAGACQRWAQNAMPSWLNDYSIQGGPTTVNGGDAVYCRVRAQVPVIWKGIPLDFGVTRTVTMPLG</sequence>
<dbReference type="InterPro" id="IPR012495">
    <property type="entry name" value="TadE-like_dom"/>
</dbReference>
<evidence type="ECO:0000313" key="3">
    <source>
        <dbReference type="EMBL" id="MFA1552275.1"/>
    </source>
</evidence>
<protein>
    <submittedName>
        <fullName evidence="3">TadE family protein</fullName>
    </submittedName>
</protein>
<dbReference type="RefSeq" id="WP_371938558.1">
    <property type="nucleotide sequence ID" value="NZ_JAXCEH010000001.1"/>
</dbReference>
<feature type="transmembrane region" description="Helical" evidence="1">
    <location>
        <begin position="21"/>
        <end position="44"/>
    </location>
</feature>
<dbReference type="EMBL" id="JAXCEH010000001">
    <property type="protein sequence ID" value="MFA1552275.1"/>
    <property type="molecule type" value="Genomic_DNA"/>
</dbReference>
<accession>A0ABV4QNU2</accession>
<evidence type="ECO:0000259" key="2">
    <source>
        <dbReference type="Pfam" id="PF07811"/>
    </source>
</evidence>
<keyword evidence="4" id="KW-1185">Reference proteome</keyword>
<reference evidence="3 4" key="1">
    <citation type="submission" date="2023-11" db="EMBL/GenBank/DDBJ databases">
        <title>Actinomadura monticuli sp. nov., isolated from volcanic ash.</title>
        <authorList>
            <person name="Lee S.D."/>
            <person name="Yang H."/>
            <person name="Kim I.S."/>
        </authorList>
    </citation>
    <scope>NUCLEOTIDE SEQUENCE [LARGE SCALE GENOMIC DNA]</scope>
    <source>
        <strain evidence="3 4">DSM 45346</strain>
    </source>
</reference>